<keyword evidence="1" id="KW-0175">Coiled coil</keyword>
<gene>
    <name evidence="3" type="ORF">LY90DRAFT_663258</name>
</gene>
<sequence>MLMNKDIEDNENNNKNDLGNKNLTIKEEEKEKKNNAEMEQKEVNEEQKNEIVRETKEPTDISDKNIEKNDKKKLPERKISFGLNKSILADINIENSINSFFKFIPFNIPQKNDEKDETKKENEPENEPEIIVLDNTDESLKNYQQKMIDLREENNFLKNQIKEYVSKVAWLEEHFTIRQENANIQHLQELEHIRKTNEKETKEYNDKIKELEDSVEVLQTELRRQTDLLADEKDTLTFTTSANWSLEKRISELEDKLKIKNSETIDLKTQIINIKEQLESKTKDYKDLEEKYNTLKSESDNIANENEKFKKDNTLLNEKIKIYDNISKRNSKSLESKYYQNIYSPTTPKTNTNRSNSEYSFTLFPTANDPLNKAESIENKKDRSSTISKNSVTSSKNNSFIEDTDLNDLINEISFSNESSPQRRSTRKNLFEYNEKSTEDLIISESKDEDLIYNSTTQPQNILTEINLD</sequence>
<feature type="compositionally biased region" description="Basic and acidic residues" evidence="2">
    <location>
        <begin position="375"/>
        <end position="384"/>
    </location>
</feature>
<evidence type="ECO:0000256" key="1">
    <source>
        <dbReference type="SAM" id="Coils"/>
    </source>
</evidence>
<accession>A0A1Y2FRI2</accession>
<comment type="caution">
    <text evidence="3">The sequence shown here is derived from an EMBL/GenBank/DDBJ whole genome shotgun (WGS) entry which is preliminary data.</text>
</comment>
<feature type="compositionally biased region" description="Polar residues" evidence="2">
    <location>
        <begin position="344"/>
        <end position="365"/>
    </location>
</feature>
<proteinExistence type="predicted"/>
<protein>
    <submittedName>
        <fullName evidence="3">Uncharacterized protein</fullName>
    </submittedName>
</protein>
<feature type="compositionally biased region" description="Low complexity" evidence="2">
    <location>
        <begin position="385"/>
        <end position="398"/>
    </location>
</feature>
<reference evidence="3 4" key="1">
    <citation type="submission" date="2016-08" db="EMBL/GenBank/DDBJ databases">
        <title>A Parts List for Fungal Cellulosomes Revealed by Comparative Genomics.</title>
        <authorList>
            <consortium name="DOE Joint Genome Institute"/>
            <person name="Haitjema C.H."/>
            <person name="Gilmore S.P."/>
            <person name="Henske J.K."/>
            <person name="Solomon K.V."/>
            <person name="De Groot R."/>
            <person name="Kuo A."/>
            <person name="Mondo S.J."/>
            <person name="Salamov A.A."/>
            <person name="Labutti K."/>
            <person name="Zhao Z."/>
            <person name="Chiniquy J."/>
            <person name="Barry K."/>
            <person name="Brewer H.M."/>
            <person name="Purvine S.O."/>
            <person name="Wright A.T."/>
            <person name="Boxma B."/>
            <person name="Van Alen T."/>
            <person name="Hackstein J.H."/>
            <person name="Baker S.E."/>
            <person name="Grigoriev I.V."/>
            <person name="O'Malley M.A."/>
        </authorList>
    </citation>
    <scope>NUCLEOTIDE SEQUENCE [LARGE SCALE GENOMIC DNA]</scope>
    <source>
        <strain evidence="3 4">G1</strain>
    </source>
</reference>
<keyword evidence="4" id="KW-1185">Reference proteome</keyword>
<feature type="region of interest" description="Disordered" evidence="2">
    <location>
        <begin position="1"/>
        <end position="69"/>
    </location>
</feature>
<evidence type="ECO:0000256" key="2">
    <source>
        <dbReference type="SAM" id="MobiDB-lite"/>
    </source>
</evidence>
<dbReference type="EMBL" id="MCOG01000002">
    <property type="protein sequence ID" value="ORY86622.1"/>
    <property type="molecule type" value="Genomic_DNA"/>
</dbReference>
<dbReference type="AlphaFoldDB" id="A0A1Y2FRI2"/>
<dbReference type="Proteomes" id="UP000193920">
    <property type="component" value="Unassembled WGS sequence"/>
</dbReference>
<feature type="coiled-coil region" evidence="1">
    <location>
        <begin position="133"/>
        <end position="312"/>
    </location>
</feature>
<organism evidence="3 4">
    <name type="scientific">Neocallimastix californiae</name>
    <dbReference type="NCBI Taxonomy" id="1754190"/>
    <lineage>
        <taxon>Eukaryota</taxon>
        <taxon>Fungi</taxon>
        <taxon>Fungi incertae sedis</taxon>
        <taxon>Chytridiomycota</taxon>
        <taxon>Chytridiomycota incertae sedis</taxon>
        <taxon>Neocallimastigomycetes</taxon>
        <taxon>Neocallimastigales</taxon>
        <taxon>Neocallimastigaceae</taxon>
        <taxon>Neocallimastix</taxon>
    </lineage>
</organism>
<feature type="region of interest" description="Disordered" evidence="2">
    <location>
        <begin position="344"/>
        <end position="398"/>
    </location>
</feature>
<evidence type="ECO:0000313" key="4">
    <source>
        <dbReference type="Proteomes" id="UP000193920"/>
    </source>
</evidence>
<feature type="compositionally biased region" description="Basic and acidic residues" evidence="2">
    <location>
        <begin position="24"/>
        <end position="69"/>
    </location>
</feature>
<evidence type="ECO:0000313" key="3">
    <source>
        <dbReference type="EMBL" id="ORY86622.1"/>
    </source>
</evidence>
<dbReference type="OrthoDB" id="2398825at2759"/>
<name>A0A1Y2FRI2_9FUNG</name>
<feature type="compositionally biased region" description="Low complexity" evidence="2">
    <location>
        <begin position="13"/>
        <end position="23"/>
    </location>
</feature>